<evidence type="ECO:0000259" key="3">
    <source>
        <dbReference type="Pfam" id="PF01764"/>
    </source>
</evidence>
<dbReference type="STRING" id="747725.A0A168H0J2"/>
<proteinExistence type="predicted"/>
<feature type="transmembrane region" description="Helical" evidence="2">
    <location>
        <begin position="34"/>
        <end position="55"/>
    </location>
</feature>
<organism evidence="4 5">
    <name type="scientific">Mucor lusitanicus CBS 277.49</name>
    <dbReference type="NCBI Taxonomy" id="747725"/>
    <lineage>
        <taxon>Eukaryota</taxon>
        <taxon>Fungi</taxon>
        <taxon>Fungi incertae sedis</taxon>
        <taxon>Mucoromycota</taxon>
        <taxon>Mucoromycotina</taxon>
        <taxon>Mucoromycetes</taxon>
        <taxon>Mucorales</taxon>
        <taxon>Mucorineae</taxon>
        <taxon>Mucoraceae</taxon>
        <taxon>Mucor</taxon>
    </lineage>
</organism>
<reference evidence="4 5" key="1">
    <citation type="submission" date="2015-06" db="EMBL/GenBank/DDBJ databases">
        <title>Expansion of signal transduction pathways in fungi by whole-genome duplication.</title>
        <authorList>
            <consortium name="DOE Joint Genome Institute"/>
            <person name="Corrochano L.M."/>
            <person name="Kuo A."/>
            <person name="Marcet-Houben M."/>
            <person name="Polaino S."/>
            <person name="Salamov A."/>
            <person name="Villalobos J.M."/>
            <person name="Alvarez M.I."/>
            <person name="Avalos J."/>
            <person name="Benito E.P."/>
            <person name="Benoit I."/>
            <person name="Burger G."/>
            <person name="Camino L.P."/>
            <person name="Canovas D."/>
            <person name="Cerda-Olmedo E."/>
            <person name="Cheng J.-F."/>
            <person name="Dominguez A."/>
            <person name="Elias M."/>
            <person name="Eslava A.P."/>
            <person name="Glaser F."/>
            <person name="Grimwood J."/>
            <person name="Gutierrez G."/>
            <person name="Heitman J."/>
            <person name="Henrissat B."/>
            <person name="Iturriaga E.A."/>
            <person name="Lang B.F."/>
            <person name="Lavin J.L."/>
            <person name="Lee S."/>
            <person name="Li W."/>
            <person name="Lindquist E."/>
            <person name="Lopez-Garcia S."/>
            <person name="Luque E.M."/>
            <person name="Marcos A.T."/>
            <person name="Martin J."/>
            <person name="Mccluskey K."/>
            <person name="Medina H.R."/>
            <person name="Miralles-Duran A."/>
            <person name="Miyazaki A."/>
            <person name="Munoz-Torres E."/>
            <person name="Oguiza J.A."/>
            <person name="Ohm R."/>
            <person name="Olmedo M."/>
            <person name="Orejas M."/>
            <person name="Ortiz-Castellanos L."/>
            <person name="Pisabarro A.G."/>
            <person name="Rodriguez-Romero J."/>
            <person name="Ruiz-Herrera J."/>
            <person name="Ruiz-Vazquez R."/>
            <person name="Sanz C."/>
            <person name="Schackwitz W."/>
            <person name="Schmutz J."/>
            <person name="Shahriari M."/>
            <person name="Shelest E."/>
            <person name="Silva-Franco F."/>
            <person name="Soanes D."/>
            <person name="Syed K."/>
            <person name="Tagua V.G."/>
            <person name="Talbot N.J."/>
            <person name="Thon M."/>
            <person name="De Vries R.P."/>
            <person name="Wiebenga A."/>
            <person name="Yadav J.S."/>
            <person name="Braun E.L."/>
            <person name="Baker S."/>
            <person name="Garre V."/>
            <person name="Horwitz B."/>
            <person name="Torres-Martinez S."/>
            <person name="Idnurm A."/>
            <person name="Herrera-Estrella A."/>
            <person name="Gabaldon T."/>
            <person name="Grigoriev I.V."/>
        </authorList>
    </citation>
    <scope>NUCLEOTIDE SEQUENCE [LARGE SCALE GENOMIC DNA]</scope>
    <source>
        <strain evidence="4 5">CBS 277.49</strain>
    </source>
</reference>
<dbReference type="AlphaFoldDB" id="A0A168H0J2"/>
<sequence length="621" mass="70599">MAKGRNRIYFAIASIISSIPAIVAIYALKENLVFVSSLLFALSIISMSLSTFLFLGYKTVKHGTPMLFNILASLSKSLAPLTRYLAKTTIIGPLFALVIRCLFFLGFIVLLMSDQLIRAVFRLFIGRHPSKRNYSITSAMDPRIELFDDTIPRSKHLEDSELFKQRKQLRMTDSTGPESRALTSLLKRPKYSLPLAYTLSVASKLVYEEVEIIKYELKRAGFDVDRTFKPIAYKNICAFITEKDDDILLVFRGTNPLNIQNYLTNVSLTMTEIKSPWGPMGKVHKGYWKAMGEPMKRKDDHETVKTTMTPDGPVLRIELTNTSVYRTIVSAVQGTAKIIKFLTTNLFHHVKEPIDSSWVGPDIDIRTNSMYALAEEHILDLIHHHHSLDDDDQKQSRRRSGLSHGGTAPNTTASKKRKRLFITGHSLGGSMGLIFLAKMLQSKSPLLDHFAGLYTYGQPKIGDAEFSKVFSPRMTSKIFHHVYNNDIVPRTPSFWHYDTPPGSLVYIDSAFNITIYPPNPYTNEPVPVRPISFLHLSGLLNRYVIRRLPRENQIRILFRILFPFFMNDHFINDYCQSLRQGKVQWVIMGAGGLEGGDEEQQKAVHKRGSLQRRLSIVDVHD</sequence>
<comment type="caution">
    <text evidence="4">The sequence shown here is derived from an EMBL/GenBank/DDBJ whole genome shotgun (WGS) entry which is preliminary data.</text>
</comment>
<evidence type="ECO:0000256" key="2">
    <source>
        <dbReference type="SAM" id="Phobius"/>
    </source>
</evidence>
<dbReference type="Pfam" id="PF01764">
    <property type="entry name" value="Lipase_3"/>
    <property type="match status" value="1"/>
</dbReference>
<feature type="region of interest" description="Disordered" evidence="1">
    <location>
        <begin position="389"/>
        <end position="415"/>
    </location>
</feature>
<keyword evidence="2" id="KW-0472">Membrane</keyword>
<feature type="domain" description="Fungal lipase-type" evidence="3">
    <location>
        <begin position="415"/>
        <end position="493"/>
    </location>
</feature>
<keyword evidence="2" id="KW-0812">Transmembrane</keyword>
<feature type="transmembrane region" description="Helical" evidence="2">
    <location>
        <begin position="91"/>
        <end position="112"/>
    </location>
</feature>
<dbReference type="InterPro" id="IPR029058">
    <property type="entry name" value="AB_hydrolase_fold"/>
</dbReference>
<dbReference type="Gene3D" id="3.40.50.1820">
    <property type="entry name" value="alpha/beta hydrolase"/>
    <property type="match status" value="1"/>
</dbReference>
<protein>
    <recommendedName>
        <fullName evidence="3">Fungal lipase-type domain-containing protein</fullName>
    </recommendedName>
</protein>
<dbReference type="OrthoDB" id="2338663at2759"/>
<dbReference type="InterPro" id="IPR044819">
    <property type="entry name" value="OBL-like"/>
</dbReference>
<dbReference type="PANTHER" id="PTHR46086:SF3">
    <property type="entry name" value="TRIACYLGLYCEROL LIPASE OBL1"/>
    <property type="match status" value="1"/>
</dbReference>
<evidence type="ECO:0000313" key="5">
    <source>
        <dbReference type="Proteomes" id="UP000077051"/>
    </source>
</evidence>
<accession>A0A168H0J2</accession>
<keyword evidence="5" id="KW-1185">Reference proteome</keyword>
<evidence type="ECO:0000256" key="1">
    <source>
        <dbReference type="SAM" id="MobiDB-lite"/>
    </source>
</evidence>
<dbReference type="CDD" id="cd00519">
    <property type="entry name" value="Lipase_3"/>
    <property type="match status" value="1"/>
</dbReference>
<feature type="transmembrane region" description="Helical" evidence="2">
    <location>
        <begin position="7"/>
        <end position="28"/>
    </location>
</feature>
<keyword evidence="2" id="KW-1133">Transmembrane helix</keyword>
<dbReference type="GO" id="GO:0006629">
    <property type="term" value="P:lipid metabolic process"/>
    <property type="evidence" value="ECO:0007669"/>
    <property type="project" value="InterPro"/>
</dbReference>
<dbReference type="SUPFAM" id="SSF53474">
    <property type="entry name" value="alpha/beta-Hydrolases"/>
    <property type="match status" value="1"/>
</dbReference>
<dbReference type="EMBL" id="AMYB01000011">
    <property type="protein sequence ID" value="OAC98233.1"/>
    <property type="molecule type" value="Genomic_DNA"/>
</dbReference>
<dbReference type="PANTHER" id="PTHR46086">
    <property type="entry name" value="ALPHA/BETA-HYDROLASES SUPERFAMILY PROTEIN"/>
    <property type="match status" value="1"/>
</dbReference>
<dbReference type="Proteomes" id="UP000077051">
    <property type="component" value="Unassembled WGS sequence"/>
</dbReference>
<dbReference type="VEuPathDB" id="FungiDB:MUCCIDRAFT_115761"/>
<gene>
    <name evidence="4" type="ORF">MUCCIDRAFT_115761</name>
</gene>
<dbReference type="InterPro" id="IPR002921">
    <property type="entry name" value="Fungal_lipase-type"/>
</dbReference>
<evidence type="ECO:0000313" key="4">
    <source>
        <dbReference type="EMBL" id="OAC98233.1"/>
    </source>
</evidence>
<name>A0A168H0J2_MUCCL</name>
<dbReference type="GO" id="GO:0004806">
    <property type="term" value="F:triacylglycerol lipase activity"/>
    <property type="evidence" value="ECO:0007669"/>
    <property type="project" value="InterPro"/>
</dbReference>